<feature type="domain" description="HTH araC/xylS-type" evidence="4">
    <location>
        <begin position="202"/>
        <end position="299"/>
    </location>
</feature>
<proteinExistence type="predicted"/>
<evidence type="ECO:0000259" key="4">
    <source>
        <dbReference type="PROSITE" id="PS01124"/>
    </source>
</evidence>
<dbReference type="PANTHER" id="PTHR46796">
    <property type="entry name" value="HTH-TYPE TRANSCRIPTIONAL ACTIVATOR RHAS-RELATED"/>
    <property type="match status" value="1"/>
</dbReference>
<dbReference type="Pfam" id="PF12833">
    <property type="entry name" value="HTH_18"/>
    <property type="match status" value="1"/>
</dbReference>
<evidence type="ECO:0000256" key="3">
    <source>
        <dbReference type="ARBA" id="ARBA00023163"/>
    </source>
</evidence>
<dbReference type="InterPro" id="IPR018062">
    <property type="entry name" value="HTH_AraC-typ_CS"/>
</dbReference>
<keyword evidence="2" id="KW-0238">DNA-binding</keyword>
<reference evidence="5 6" key="1">
    <citation type="submission" date="2020-06" db="EMBL/GenBank/DDBJ databases">
        <title>Description of novel acetic acid bacteria.</title>
        <authorList>
            <person name="Sombolestani A."/>
        </authorList>
    </citation>
    <scope>NUCLEOTIDE SEQUENCE [LARGE SCALE GENOMIC DNA]</scope>
    <source>
        <strain evidence="5 6">LMG 27010</strain>
    </source>
</reference>
<sequence>MRPDPLSDVVSLLKPRAYGFRGLDIAGAWSLHLPPERVIRCYALHSGACGLWLGNGEKVSLTAGDFVLLPHGDALVMGSARDAPPIDLDVFFAMPDGETAVLAGGGECSGLGGYFELSGAAAPLLVHALPPVMRLEAGTDQGSLSSSVAQLMGELRAPRPGGRLIAEHLTQTLLIQALRLHAASQQRRGEGWLAALADPQLARSFEAIHGHPGNRWTLDGLARTAGMSRSGFARRFVETCGEPAMAYLTRWRMVLAADRLARGERIGTIAAELGYGSESAFGAAFRRTMGVSPGRYSPR</sequence>
<dbReference type="AlphaFoldDB" id="A0A850PGJ8"/>
<keyword evidence="1" id="KW-0805">Transcription regulation</keyword>
<name>A0A850PGJ8_9PROT</name>
<dbReference type="Proteomes" id="UP000585665">
    <property type="component" value="Unassembled WGS sequence"/>
</dbReference>
<dbReference type="PRINTS" id="PR00032">
    <property type="entry name" value="HTHARAC"/>
</dbReference>
<keyword evidence="3" id="KW-0804">Transcription</keyword>
<dbReference type="PANTHER" id="PTHR46796:SF7">
    <property type="entry name" value="ARAC FAMILY TRANSCRIPTIONAL REGULATOR"/>
    <property type="match status" value="1"/>
</dbReference>
<evidence type="ECO:0000313" key="5">
    <source>
        <dbReference type="EMBL" id="NVN40291.1"/>
    </source>
</evidence>
<dbReference type="InterPro" id="IPR020449">
    <property type="entry name" value="Tscrpt_reg_AraC-type_HTH"/>
</dbReference>
<dbReference type="PROSITE" id="PS00041">
    <property type="entry name" value="HTH_ARAC_FAMILY_1"/>
    <property type="match status" value="1"/>
</dbReference>
<dbReference type="GO" id="GO:0043565">
    <property type="term" value="F:sequence-specific DNA binding"/>
    <property type="evidence" value="ECO:0007669"/>
    <property type="project" value="InterPro"/>
</dbReference>
<dbReference type="Gene3D" id="1.10.10.60">
    <property type="entry name" value="Homeodomain-like"/>
    <property type="match status" value="1"/>
</dbReference>
<evidence type="ECO:0000256" key="2">
    <source>
        <dbReference type="ARBA" id="ARBA00023125"/>
    </source>
</evidence>
<dbReference type="InterPro" id="IPR009057">
    <property type="entry name" value="Homeodomain-like_sf"/>
</dbReference>
<evidence type="ECO:0000313" key="6">
    <source>
        <dbReference type="Proteomes" id="UP000585665"/>
    </source>
</evidence>
<dbReference type="RefSeq" id="WP_176613261.1">
    <property type="nucleotide sequence ID" value="NZ_JABXXR010000035.1"/>
</dbReference>
<keyword evidence="6" id="KW-1185">Reference proteome</keyword>
<dbReference type="PROSITE" id="PS01124">
    <property type="entry name" value="HTH_ARAC_FAMILY_2"/>
    <property type="match status" value="1"/>
</dbReference>
<dbReference type="InterPro" id="IPR018060">
    <property type="entry name" value="HTH_AraC"/>
</dbReference>
<protein>
    <submittedName>
        <fullName evidence="5">AraC family transcriptional regulator</fullName>
    </submittedName>
</protein>
<dbReference type="SUPFAM" id="SSF46689">
    <property type="entry name" value="Homeodomain-like"/>
    <property type="match status" value="2"/>
</dbReference>
<accession>A0A850PGJ8</accession>
<comment type="caution">
    <text evidence="5">The sequence shown here is derived from an EMBL/GenBank/DDBJ whole genome shotgun (WGS) entry which is preliminary data.</text>
</comment>
<dbReference type="InterPro" id="IPR050204">
    <property type="entry name" value="AraC_XylS_family_regulators"/>
</dbReference>
<organism evidence="5 6">
    <name type="scientific">Ameyamaea chiangmaiensis</name>
    <dbReference type="NCBI Taxonomy" id="442969"/>
    <lineage>
        <taxon>Bacteria</taxon>
        <taxon>Pseudomonadati</taxon>
        <taxon>Pseudomonadota</taxon>
        <taxon>Alphaproteobacteria</taxon>
        <taxon>Acetobacterales</taxon>
        <taxon>Acetobacteraceae</taxon>
        <taxon>Ameyamaea</taxon>
    </lineage>
</organism>
<dbReference type="InterPro" id="IPR032783">
    <property type="entry name" value="AraC_lig"/>
</dbReference>
<evidence type="ECO:0000256" key="1">
    <source>
        <dbReference type="ARBA" id="ARBA00023015"/>
    </source>
</evidence>
<dbReference type="SMART" id="SM00342">
    <property type="entry name" value="HTH_ARAC"/>
    <property type="match status" value="1"/>
</dbReference>
<dbReference type="Pfam" id="PF12852">
    <property type="entry name" value="Cupin_6"/>
    <property type="match status" value="1"/>
</dbReference>
<dbReference type="GO" id="GO:0003700">
    <property type="term" value="F:DNA-binding transcription factor activity"/>
    <property type="evidence" value="ECO:0007669"/>
    <property type="project" value="InterPro"/>
</dbReference>
<dbReference type="EMBL" id="JABXXR010000035">
    <property type="protein sequence ID" value="NVN40291.1"/>
    <property type="molecule type" value="Genomic_DNA"/>
</dbReference>
<gene>
    <name evidence="5" type="ORF">HUK82_06885</name>
</gene>